<evidence type="ECO:0000313" key="4">
    <source>
        <dbReference type="EMBL" id="PQP94880.1"/>
    </source>
</evidence>
<keyword evidence="2" id="KW-0813">Transport</keyword>
<keyword evidence="3" id="KW-0472">Membrane</keyword>
<evidence type="ECO:0000313" key="5">
    <source>
        <dbReference type="Proteomes" id="UP000250321"/>
    </source>
</evidence>
<dbReference type="STRING" id="2094558.A0A314XT90"/>
<sequence length="137" mass="15790">MMIPSLLFRRLVDLPKIFWRYPMSYLSYAAWSIQGQFKNDMIGLEFDPQVPGEPKLKGEDVLLHMYGINPKISKWWDLAALAALLVCVRVIFYMVLKYKERASFFTQALCQGKFSTQSQKSSIEEGAIDLLQEAENS</sequence>
<name>A0A314XT90_PRUYE</name>
<dbReference type="AlphaFoldDB" id="A0A314XT90"/>
<dbReference type="Proteomes" id="UP000250321">
    <property type="component" value="Unassembled WGS sequence"/>
</dbReference>
<evidence type="ECO:0000256" key="2">
    <source>
        <dbReference type="ARBA" id="ARBA00022448"/>
    </source>
</evidence>
<dbReference type="InterPro" id="IPR052215">
    <property type="entry name" value="Plant_ABCG"/>
</dbReference>
<proteinExistence type="inferred from homology"/>
<evidence type="ECO:0000256" key="3">
    <source>
        <dbReference type="SAM" id="Phobius"/>
    </source>
</evidence>
<comment type="similarity">
    <text evidence="1">Belongs to the ABC transporter superfamily. ABCG family. Eye pigment precursor importer (TC 3.A.1.204) subfamily.</text>
</comment>
<keyword evidence="3" id="KW-0812">Transmembrane</keyword>
<dbReference type="EMBL" id="PJQY01002299">
    <property type="protein sequence ID" value="PQP94880.1"/>
    <property type="molecule type" value="Genomic_DNA"/>
</dbReference>
<keyword evidence="3" id="KW-1133">Transmembrane helix</keyword>
<comment type="caution">
    <text evidence="4">The sequence shown here is derived from an EMBL/GenBank/DDBJ whole genome shotgun (WGS) entry which is preliminary data.</text>
</comment>
<keyword evidence="5" id="KW-1185">Reference proteome</keyword>
<dbReference type="OrthoDB" id="1714084at2759"/>
<reference evidence="4 5" key="1">
    <citation type="submission" date="2018-02" db="EMBL/GenBank/DDBJ databases">
        <title>Draft genome of wild Prunus yedoensis var. nudiflora.</title>
        <authorList>
            <person name="Baek S."/>
            <person name="Kim J.-H."/>
            <person name="Choi K."/>
            <person name="Kim G.-B."/>
            <person name="Cho A."/>
            <person name="Jang H."/>
            <person name="Shin C.-H."/>
            <person name="Yu H.-J."/>
            <person name="Mun J.-H."/>
        </authorList>
    </citation>
    <scope>NUCLEOTIDE SEQUENCE [LARGE SCALE GENOMIC DNA]</scope>
    <source>
        <strain evidence="5">cv. Jeju island</strain>
        <tissue evidence="4">Leaf</tissue>
    </source>
</reference>
<accession>A0A314XT90</accession>
<feature type="transmembrane region" description="Helical" evidence="3">
    <location>
        <begin position="75"/>
        <end position="96"/>
    </location>
</feature>
<evidence type="ECO:0000256" key="1">
    <source>
        <dbReference type="ARBA" id="ARBA00005814"/>
    </source>
</evidence>
<dbReference type="PANTHER" id="PTHR48042:SF8">
    <property type="entry name" value="ABC-2 TYPE TRANSPORTER TRANSMEMBRANE DOMAIN-CONTAINING PROTEIN"/>
    <property type="match status" value="1"/>
</dbReference>
<protein>
    <submittedName>
        <fullName evidence="4">Uncharacterized protein</fullName>
    </submittedName>
</protein>
<organism evidence="4 5">
    <name type="scientific">Prunus yedoensis var. nudiflora</name>
    <dbReference type="NCBI Taxonomy" id="2094558"/>
    <lineage>
        <taxon>Eukaryota</taxon>
        <taxon>Viridiplantae</taxon>
        <taxon>Streptophyta</taxon>
        <taxon>Embryophyta</taxon>
        <taxon>Tracheophyta</taxon>
        <taxon>Spermatophyta</taxon>
        <taxon>Magnoliopsida</taxon>
        <taxon>eudicotyledons</taxon>
        <taxon>Gunneridae</taxon>
        <taxon>Pentapetalae</taxon>
        <taxon>rosids</taxon>
        <taxon>fabids</taxon>
        <taxon>Rosales</taxon>
        <taxon>Rosaceae</taxon>
        <taxon>Amygdaloideae</taxon>
        <taxon>Amygdaleae</taxon>
        <taxon>Prunus</taxon>
    </lineage>
</organism>
<gene>
    <name evidence="4" type="ORF">Pyn_04449</name>
</gene>
<dbReference type="PANTHER" id="PTHR48042">
    <property type="entry name" value="ABC TRANSPORTER G FAMILY MEMBER 11"/>
    <property type="match status" value="1"/>
</dbReference>